<comment type="caution">
    <text evidence="1">The sequence shown here is derived from an EMBL/GenBank/DDBJ whole genome shotgun (WGS) entry which is preliminary data.</text>
</comment>
<proteinExistence type="predicted"/>
<evidence type="ECO:0000313" key="1">
    <source>
        <dbReference type="EMBL" id="EJW75025.1"/>
    </source>
</evidence>
<protein>
    <submittedName>
        <fullName evidence="1">Uncharacterized protein</fullName>
    </submittedName>
</protein>
<sequence length="63" mass="7032">LPVTMAGNRYSFSIAPSMFSGIFTAYFIPAFTDSHISITTVTRKGLQRISTISRVRADFDKKN</sequence>
<feature type="non-terminal residue" evidence="1">
    <location>
        <position position="1"/>
    </location>
</feature>
<gene>
    <name evidence="1" type="ORF">WUBG_14067</name>
</gene>
<dbReference type="EMBL" id="ADBV01011216">
    <property type="protein sequence ID" value="EJW75025.1"/>
    <property type="molecule type" value="Genomic_DNA"/>
</dbReference>
<dbReference type="Proteomes" id="UP000004810">
    <property type="component" value="Unassembled WGS sequence"/>
</dbReference>
<organism evidence="1 2">
    <name type="scientific">Wuchereria bancrofti</name>
    <dbReference type="NCBI Taxonomy" id="6293"/>
    <lineage>
        <taxon>Eukaryota</taxon>
        <taxon>Metazoa</taxon>
        <taxon>Ecdysozoa</taxon>
        <taxon>Nematoda</taxon>
        <taxon>Chromadorea</taxon>
        <taxon>Rhabditida</taxon>
        <taxon>Spirurina</taxon>
        <taxon>Spiruromorpha</taxon>
        <taxon>Filarioidea</taxon>
        <taxon>Onchocercidae</taxon>
        <taxon>Wuchereria</taxon>
    </lineage>
</organism>
<dbReference type="AlphaFoldDB" id="J9ALB8"/>
<evidence type="ECO:0000313" key="2">
    <source>
        <dbReference type="Proteomes" id="UP000004810"/>
    </source>
</evidence>
<accession>J9ALB8</accession>
<reference evidence="2" key="1">
    <citation type="submission" date="2012-08" db="EMBL/GenBank/DDBJ databases">
        <title>The Genome Sequence of Wuchereria bancrofti.</title>
        <authorList>
            <person name="Nutman T.B."/>
            <person name="Fink D.L."/>
            <person name="Russ C."/>
            <person name="Young S."/>
            <person name="Zeng Q."/>
            <person name="Koehrsen M."/>
            <person name="Alvarado L."/>
            <person name="Berlin A."/>
            <person name="Chapman S.B."/>
            <person name="Chen Z."/>
            <person name="Freedman E."/>
            <person name="Gellesch M."/>
            <person name="Goldberg J."/>
            <person name="Griggs A."/>
            <person name="Gujja S."/>
            <person name="Heilman E.R."/>
            <person name="Heiman D."/>
            <person name="Hepburn T."/>
            <person name="Howarth C."/>
            <person name="Jen D."/>
            <person name="Larson L."/>
            <person name="Lewis B."/>
            <person name="Mehta T."/>
            <person name="Park D."/>
            <person name="Pearson M."/>
            <person name="Roberts A."/>
            <person name="Saif S."/>
            <person name="Shea T."/>
            <person name="Shenoy N."/>
            <person name="Sisk P."/>
            <person name="Stolte C."/>
            <person name="Sykes S."/>
            <person name="Walk T."/>
            <person name="White J."/>
            <person name="Yandava C."/>
            <person name="Haas B."/>
            <person name="Henn M.R."/>
            <person name="Nusbaum C."/>
            <person name="Birren B."/>
        </authorList>
    </citation>
    <scope>NUCLEOTIDE SEQUENCE [LARGE SCALE GENOMIC DNA]</scope>
    <source>
        <strain evidence="2">NA</strain>
    </source>
</reference>
<name>J9ALB8_WUCBA</name>